<keyword evidence="1" id="KW-1133">Transmembrane helix</keyword>
<comment type="caution">
    <text evidence="3">The sequence shown here is derived from an EMBL/GenBank/DDBJ whole genome shotgun (WGS) entry which is preliminary data.</text>
</comment>
<evidence type="ECO:0000256" key="1">
    <source>
        <dbReference type="SAM" id="Phobius"/>
    </source>
</evidence>
<organism evidence="3 4">
    <name type="scientific">Marasmiellus scandens</name>
    <dbReference type="NCBI Taxonomy" id="2682957"/>
    <lineage>
        <taxon>Eukaryota</taxon>
        <taxon>Fungi</taxon>
        <taxon>Dikarya</taxon>
        <taxon>Basidiomycota</taxon>
        <taxon>Agaricomycotina</taxon>
        <taxon>Agaricomycetes</taxon>
        <taxon>Agaricomycetidae</taxon>
        <taxon>Agaricales</taxon>
        <taxon>Marasmiineae</taxon>
        <taxon>Omphalotaceae</taxon>
        <taxon>Marasmiellus</taxon>
    </lineage>
</organism>
<keyword evidence="1" id="KW-0472">Membrane</keyword>
<dbReference type="PANTHER" id="PTHR10622">
    <property type="entry name" value="HET DOMAIN-CONTAINING PROTEIN"/>
    <property type="match status" value="1"/>
</dbReference>
<feature type="transmembrane region" description="Helical" evidence="1">
    <location>
        <begin position="871"/>
        <end position="891"/>
    </location>
</feature>
<accession>A0ABR1J5F1</accession>
<feature type="domain" description="Heterokaryon incompatibility" evidence="2">
    <location>
        <begin position="339"/>
        <end position="431"/>
    </location>
</feature>
<feature type="domain" description="Heterokaryon incompatibility" evidence="2">
    <location>
        <begin position="610"/>
        <end position="696"/>
    </location>
</feature>
<proteinExistence type="predicted"/>
<evidence type="ECO:0000313" key="4">
    <source>
        <dbReference type="Proteomes" id="UP001498398"/>
    </source>
</evidence>
<dbReference type="Proteomes" id="UP001498398">
    <property type="component" value="Unassembled WGS sequence"/>
</dbReference>
<evidence type="ECO:0000313" key="3">
    <source>
        <dbReference type="EMBL" id="KAK7448852.1"/>
    </source>
</evidence>
<dbReference type="Pfam" id="PF06985">
    <property type="entry name" value="HET"/>
    <property type="match status" value="3"/>
</dbReference>
<evidence type="ECO:0000259" key="2">
    <source>
        <dbReference type="Pfam" id="PF06985"/>
    </source>
</evidence>
<dbReference type="PANTHER" id="PTHR10622:SF10">
    <property type="entry name" value="HET DOMAIN-CONTAINING PROTEIN"/>
    <property type="match status" value="1"/>
</dbReference>
<keyword evidence="1" id="KW-0812">Transmembrane</keyword>
<sequence>MATLLNRAVELLGVKKSLPELTVHPREVEEICPRRLIHTPTLKLVSFAENDTIPRYAILSHVHDQHEEVSLQEFLDAQANPDALIQIQQKMGYQKIQKARSIAQQLGFNYLWIDTCCINKRDPEDVSRNIKSMFAYYRNAGVCLVYLFDVEKGNWLAGSSRLKTSYWFKCGWTLQALVAPRNVLFFDKDWDFWEIRHELAYELAPETRIDEAVLKGTKSIKDVNMQERIKWVSGRKTTKPHDMVYCLMEILEAQLEVDYDEPVDKTFFRFQEELVQKHPNVRAQLVSEYLTYGYFLAAGYPIPPPTWPARESGTCPRRLIHTPTLRLIDFADIDMIPPYAIVSHRWSHGEEISYAEFCEVQNNGDANPNFETKSGCKKLQEACSMALRLGLDYLWIDACCINQRQISEVAKNIDEMYAYYRNSAVCLVYLYDVEGELDGSEWFKRGWTLQELVAPLKVLFFNRNWTYIGTRTQLKNPIAKLTQIDEHVLDGTVSIKSVDLVTRLRLIQKRRTTKPADLAYCMLGILDIKMEVKDESIDDTFRRLDDALRHAYSDLDVPVGAFTSVASLAGHDFHWKPDNGIFGILRRPRRFIETCSFRLVNFEDDNEVPYAILSHRWDDGQEVSYRELRDPSHSRLKRKTGYEKIQKACFMARLLGFSYLWIDTCCIDQTDPEDVARNIGSMYAYYQNAAVCLVYLFDMGPSLRSIAYSEWFTRGWTLQELVAPSQQLFFDQEWRYKGTKSDLKTTIAWVTGIQEEVLEGEMDITFVRVRDRIGWVRGRKTTKPQDLAYCLLGILDVELIANYEEPVEKTFQSLKEEVGRAHPEVGELPEDFFMFLAGVSQSTSSVSKNSSARIGPPPPKITYSFMADPNFWLGVCLGIIAGISASVAIVVRL</sequence>
<protein>
    <recommendedName>
        <fullName evidence="2">Heterokaryon incompatibility domain-containing protein</fullName>
    </recommendedName>
</protein>
<dbReference type="InterPro" id="IPR010730">
    <property type="entry name" value="HET"/>
</dbReference>
<name>A0ABR1J5F1_9AGAR</name>
<dbReference type="EMBL" id="JBANRG010000037">
    <property type="protein sequence ID" value="KAK7448852.1"/>
    <property type="molecule type" value="Genomic_DNA"/>
</dbReference>
<feature type="domain" description="Heterokaryon incompatibility" evidence="2">
    <location>
        <begin position="56"/>
        <end position="154"/>
    </location>
</feature>
<keyword evidence="4" id="KW-1185">Reference proteome</keyword>
<reference evidence="3 4" key="1">
    <citation type="submission" date="2024-01" db="EMBL/GenBank/DDBJ databases">
        <title>A draft genome for the cacao thread blight pathogen Marasmiellus scandens.</title>
        <authorList>
            <person name="Baruah I.K."/>
            <person name="Leung J."/>
            <person name="Bukari Y."/>
            <person name="Amoako-Attah I."/>
            <person name="Meinhardt L.W."/>
            <person name="Bailey B.A."/>
            <person name="Cohen S.P."/>
        </authorList>
    </citation>
    <scope>NUCLEOTIDE SEQUENCE [LARGE SCALE GENOMIC DNA]</scope>
    <source>
        <strain evidence="3 4">GH-19</strain>
    </source>
</reference>
<gene>
    <name evidence="3" type="ORF">VKT23_013581</name>
</gene>